<dbReference type="RefSeq" id="WP_370439900.1">
    <property type="nucleotide sequence ID" value="NZ_JBGFTU010000002.1"/>
</dbReference>
<proteinExistence type="predicted"/>
<dbReference type="InterPro" id="IPR001647">
    <property type="entry name" value="HTH_TetR"/>
</dbReference>
<dbReference type="InterPro" id="IPR009057">
    <property type="entry name" value="Homeodomain-like_sf"/>
</dbReference>
<reference evidence="4 5" key="1">
    <citation type="submission" date="2024-07" db="EMBL/GenBank/DDBJ databases">
        <authorList>
            <person name="Thanompreechachai J."/>
            <person name="Duangmal K."/>
        </authorList>
    </citation>
    <scope>NUCLEOTIDE SEQUENCE [LARGE SCALE GENOMIC DNA]</scope>
    <source>
        <strain evidence="4 5">LSe6-4</strain>
    </source>
</reference>
<name>A0ABV4GWH3_9ACTN</name>
<dbReference type="Gene3D" id="1.10.357.10">
    <property type="entry name" value="Tetracycline Repressor, domain 2"/>
    <property type="match status" value="1"/>
</dbReference>
<dbReference type="PROSITE" id="PS50977">
    <property type="entry name" value="HTH_TETR_2"/>
    <property type="match status" value="1"/>
</dbReference>
<sequence>MTPSPATGSLRERNRARTRHEVLDAAGSLLDETGAVDQDGAFTLELVGQRAGVSRGTLYTHFPGGRDEIVRTAYQRLSSWVLDRSLELREPATTPTHRICALAQALLDVLDQPGGRFYCTTGPDVAGLLVGTTGRTSTVVGHLIEDDLRAVQEAGGLPAGADVTVLATLLSGAIRGAGDAAARTGVPARALLDGLATLTSSLLADPAAG</sequence>
<feature type="domain" description="HTH tetR-type" evidence="3">
    <location>
        <begin position="16"/>
        <end position="80"/>
    </location>
</feature>
<organism evidence="4 5">
    <name type="scientific">Kineococcus halophytocola</name>
    <dbReference type="NCBI Taxonomy" id="3234027"/>
    <lineage>
        <taxon>Bacteria</taxon>
        <taxon>Bacillati</taxon>
        <taxon>Actinomycetota</taxon>
        <taxon>Actinomycetes</taxon>
        <taxon>Kineosporiales</taxon>
        <taxon>Kineosporiaceae</taxon>
        <taxon>Kineococcus</taxon>
    </lineage>
</organism>
<evidence type="ECO:0000256" key="1">
    <source>
        <dbReference type="ARBA" id="ARBA00023125"/>
    </source>
</evidence>
<comment type="caution">
    <text evidence="4">The sequence shown here is derived from an EMBL/GenBank/DDBJ whole genome shotgun (WGS) entry which is preliminary data.</text>
</comment>
<dbReference type="SUPFAM" id="SSF46689">
    <property type="entry name" value="Homeodomain-like"/>
    <property type="match status" value="1"/>
</dbReference>
<dbReference type="Proteomes" id="UP001565927">
    <property type="component" value="Unassembled WGS sequence"/>
</dbReference>
<keyword evidence="1 2" id="KW-0238">DNA-binding</keyword>
<evidence type="ECO:0000313" key="5">
    <source>
        <dbReference type="Proteomes" id="UP001565927"/>
    </source>
</evidence>
<evidence type="ECO:0000259" key="3">
    <source>
        <dbReference type="PROSITE" id="PS50977"/>
    </source>
</evidence>
<feature type="DNA-binding region" description="H-T-H motif" evidence="2">
    <location>
        <begin position="43"/>
        <end position="62"/>
    </location>
</feature>
<evidence type="ECO:0000313" key="4">
    <source>
        <dbReference type="EMBL" id="MEZ0163649.1"/>
    </source>
</evidence>
<keyword evidence="5" id="KW-1185">Reference proteome</keyword>
<dbReference type="EMBL" id="JBGFTU010000002">
    <property type="protein sequence ID" value="MEZ0163649.1"/>
    <property type="molecule type" value="Genomic_DNA"/>
</dbReference>
<gene>
    <name evidence="4" type="ORF">AB2L27_02585</name>
</gene>
<dbReference type="Pfam" id="PF00440">
    <property type="entry name" value="TetR_N"/>
    <property type="match status" value="1"/>
</dbReference>
<dbReference type="SUPFAM" id="SSF48498">
    <property type="entry name" value="Tetracyclin repressor-like, C-terminal domain"/>
    <property type="match status" value="1"/>
</dbReference>
<dbReference type="InterPro" id="IPR036271">
    <property type="entry name" value="Tet_transcr_reg_TetR-rel_C_sf"/>
</dbReference>
<protein>
    <submittedName>
        <fullName evidence="4">TetR/AcrR family transcriptional regulator</fullName>
    </submittedName>
</protein>
<accession>A0ABV4GWH3</accession>
<evidence type="ECO:0000256" key="2">
    <source>
        <dbReference type="PROSITE-ProRule" id="PRU00335"/>
    </source>
</evidence>